<dbReference type="EMBL" id="BAABIQ010000005">
    <property type="protein sequence ID" value="GAA4783142.1"/>
    <property type="molecule type" value="Genomic_DNA"/>
</dbReference>
<dbReference type="Proteomes" id="UP001501411">
    <property type="component" value="Unassembled WGS sequence"/>
</dbReference>
<organism evidence="5 6">
    <name type="scientific">Olivibacter ginsenosidimutans</name>
    <dbReference type="NCBI Taxonomy" id="1176537"/>
    <lineage>
        <taxon>Bacteria</taxon>
        <taxon>Pseudomonadati</taxon>
        <taxon>Bacteroidota</taxon>
        <taxon>Sphingobacteriia</taxon>
        <taxon>Sphingobacteriales</taxon>
        <taxon>Sphingobacteriaceae</taxon>
        <taxon>Olivibacter</taxon>
    </lineage>
</organism>
<dbReference type="Gene3D" id="3.40.640.10">
    <property type="entry name" value="Type I PLP-dependent aspartate aminotransferase-like (Major domain)"/>
    <property type="match status" value="1"/>
</dbReference>
<protein>
    <submittedName>
        <fullName evidence="5">Low specificity L-threonine aldolase</fullName>
    </submittedName>
</protein>
<evidence type="ECO:0000313" key="6">
    <source>
        <dbReference type="Proteomes" id="UP001501411"/>
    </source>
</evidence>
<evidence type="ECO:0000256" key="2">
    <source>
        <dbReference type="ARBA" id="ARBA00006966"/>
    </source>
</evidence>
<dbReference type="PANTHER" id="PTHR48097">
    <property type="entry name" value="L-THREONINE ALDOLASE-RELATED"/>
    <property type="match status" value="1"/>
</dbReference>
<dbReference type="Pfam" id="PF01212">
    <property type="entry name" value="Beta_elim_lyase"/>
    <property type="match status" value="1"/>
</dbReference>
<keyword evidence="6" id="KW-1185">Reference proteome</keyword>
<dbReference type="PANTHER" id="PTHR48097:SF5">
    <property type="entry name" value="LOW SPECIFICITY L-THREONINE ALDOLASE"/>
    <property type="match status" value="1"/>
</dbReference>
<comment type="caution">
    <text evidence="5">The sequence shown here is derived from an EMBL/GenBank/DDBJ whole genome shotgun (WGS) entry which is preliminary data.</text>
</comment>
<dbReference type="SUPFAM" id="SSF53383">
    <property type="entry name" value="PLP-dependent transferases"/>
    <property type="match status" value="1"/>
</dbReference>
<dbReference type="Gene3D" id="3.90.1150.10">
    <property type="entry name" value="Aspartate Aminotransferase, domain 1"/>
    <property type="match status" value="1"/>
</dbReference>
<dbReference type="InterPro" id="IPR015422">
    <property type="entry name" value="PyrdxlP-dep_Trfase_small"/>
</dbReference>
<feature type="domain" description="Aromatic amino acid beta-eliminating lyase/threonine aldolase" evidence="4">
    <location>
        <begin position="4"/>
        <end position="290"/>
    </location>
</feature>
<gene>
    <name evidence="5" type="ORF">GCM10023231_08490</name>
</gene>
<proteinExistence type="inferred from homology"/>
<comment type="cofactor">
    <cofactor evidence="1">
        <name>pyridoxal 5'-phosphate</name>
        <dbReference type="ChEBI" id="CHEBI:597326"/>
    </cofactor>
</comment>
<reference evidence="6" key="1">
    <citation type="journal article" date="2019" name="Int. J. Syst. Evol. Microbiol.">
        <title>The Global Catalogue of Microorganisms (GCM) 10K type strain sequencing project: providing services to taxonomists for standard genome sequencing and annotation.</title>
        <authorList>
            <consortium name="The Broad Institute Genomics Platform"/>
            <consortium name="The Broad Institute Genome Sequencing Center for Infectious Disease"/>
            <person name="Wu L."/>
            <person name="Ma J."/>
        </authorList>
    </citation>
    <scope>NUCLEOTIDE SEQUENCE [LARGE SCALE GENOMIC DNA]</scope>
    <source>
        <strain evidence="6">JCM 18200</strain>
    </source>
</reference>
<dbReference type="RefSeq" id="WP_345230475.1">
    <property type="nucleotide sequence ID" value="NZ_BAABIQ010000005.1"/>
</dbReference>
<evidence type="ECO:0000256" key="3">
    <source>
        <dbReference type="ARBA" id="ARBA00022898"/>
    </source>
</evidence>
<evidence type="ECO:0000313" key="5">
    <source>
        <dbReference type="EMBL" id="GAA4783142.1"/>
    </source>
</evidence>
<dbReference type="InterPro" id="IPR015421">
    <property type="entry name" value="PyrdxlP-dep_Trfase_major"/>
</dbReference>
<evidence type="ECO:0000256" key="1">
    <source>
        <dbReference type="ARBA" id="ARBA00001933"/>
    </source>
</evidence>
<accession>A0ABP9AP75</accession>
<comment type="similarity">
    <text evidence="2">Belongs to the threonine aldolase family.</text>
</comment>
<name>A0ABP9AP75_9SPHI</name>
<keyword evidence="3" id="KW-0663">Pyridoxal phosphate</keyword>
<dbReference type="InterPro" id="IPR001597">
    <property type="entry name" value="ArAA_b-elim_lyase/Thr_aldolase"/>
</dbReference>
<evidence type="ECO:0000259" key="4">
    <source>
        <dbReference type="Pfam" id="PF01212"/>
    </source>
</evidence>
<dbReference type="InterPro" id="IPR015424">
    <property type="entry name" value="PyrdxlP-dep_Trfase"/>
</dbReference>
<sequence>MKSLASDNYAGAIPEVIEAIQTENRQHAPAYGNDATTKRLEEQFKALFQRPLEMHLTFNGTGANLMGLSCMVHPYSAVLCAETAHIYVDESTAPETLLGCRLIPLNINKAGKLTPTVIEHAIKRQGDLHHPQIHVLSITQPTEYGTVYTLDELKAIKAITQKHKLFLHIDGSRIFTAATSLGCNLKALIDASEADVLSLGGTKAGMLYGEAVLIFNETIHNSPFFHKRSMQLASKNRFIAAQFLALLHHDTWKKYSSTTIKRAKQLAACLSEYPIISITKPVEANAVFAILPQRWIKPLQAILPFYVWDESNDEVRFMCSFDTTEAEINLFDKKLAELSKASIESNL</sequence>